<dbReference type="STRING" id="401053.AciPR4_0336"/>
<dbReference type="Pfam" id="PF00723">
    <property type="entry name" value="Glyco_hydro_15"/>
    <property type="match status" value="1"/>
</dbReference>
<feature type="domain" description="Trehalase-like N-terminal" evidence="2">
    <location>
        <begin position="12"/>
        <end position="161"/>
    </location>
</feature>
<dbReference type="InterPro" id="IPR011613">
    <property type="entry name" value="GH15-like"/>
</dbReference>
<proteinExistence type="predicted"/>
<feature type="domain" description="GH15-like" evidence="1">
    <location>
        <begin position="236"/>
        <end position="602"/>
    </location>
</feature>
<dbReference type="GO" id="GO:0004553">
    <property type="term" value="F:hydrolase activity, hydrolyzing O-glycosyl compounds"/>
    <property type="evidence" value="ECO:0007669"/>
    <property type="project" value="TreeGrafter"/>
</dbReference>
<dbReference type="eggNOG" id="COG3387">
    <property type="taxonomic scope" value="Bacteria"/>
</dbReference>
<evidence type="ECO:0000259" key="1">
    <source>
        <dbReference type="Pfam" id="PF00723"/>
    </source>
</evidence>
<organism evidence="3 4">
    <name type="scientific">Terriglobus saanensis (strain ATCC BAA-1853 / DSM 23119 / SP1PR4)</name>
    <dbReference type="NCBI Taxonomy" id="401053"/>
    <lineage>
        <taxon>Bacteria</taxon>
        <taxon>Pseudomonadati</taxon>
        <taxon>Acidobacteriota</taxon>
        <taxon>Terriglobia</taxon>
        <taxon>Terriglobales</taxon>
        <taxon>Acidobacteriaceae</taxon>
        <taxon>Terriglobus</taxon>
    </lineage>
</organism>
<dbReference type="Proteomes" id="UP000006844">
    <property type="component" value="Chromosome"/>
</dbReference>
<name>E8V1H7_TERSS</name>
<evidence type="ECO:0000259" key="2">
    <source>
        <dbReference type="Pfam" id="PF19291"/>
    </source>
</evidence>
<sequence length="617" mass="68414">MPEQTKTQGPLHAGRIEDYALIGDCETAALVSRSGSIDWLCWPTFSSGACFAALLGTADHGFWKIAPASAGCKITRQYAPRTMVVETTFETSEGKVCVTDFMPPRGKNSDVVRIVRGLSGRVAMHMDLAIRFDYGRTIPWVTRIEGGLRAIAGPDMVVLRTTAPLEGEGMSTVSDFTIGEGESLSFALTYGSSMGREKDENGEARVALPAAIDPEAALQETRDFWTQWTQQNTYVGPYEEAVYRSVLTLKAMTYRPSGGIVAAVTTSLPEQIGGVRNWDYRYCWLRDTSFTLLVLLQAGYSEEAAAWRRWLLRAIAGAPEQIQSIYGISGERQLVEWDADWLPGYENSRPVNMGNGAANQFQLDVYGEVAAALSKIPEAEPDIKVSASALQANLIDHLCHIWTEPDEGIWETRDGKQHFTHSKVMAWVALDRAIKHYEQYDGGGDVERWRINRDLIHAEVCEKGFDKELNSFVQAYGSKELDASCLRILLVGFLPPDDPRILGTIDAIQKYLVNDGFVLRYNTATSPDGLPPGEGVFLACSFWLVTNLWLIGRRDEASALFERLLKLRNDVGLMSEEYDPIACRMLGNFPQALTHIALVHAAFTMSGAWRPEGWQGD</sequence>
<gene>
    <name evidence="3" type="ordered locus">AciPR4_0336</name>
</gene>
<dbReference type="PANTHER" id="PTHR31616:SF0">
    <property type="entry name" value="GLUCAN 1,4-ALPHA-GLUCOSIDASE"/>
    <property type="match status" value="1"/>
</dbReference>
<dbReference type="RefSeq" id="WP_013566905.1">
    <property type="nucleotide sequence ID" value="NC_014963.1"/>
</dbReference>
<evidence type="ECO:0000313" key="4">
    <source>
        <dbReference type="Proteomes" id="UP000006844"/>
    </source>
</evidence>
<dbReference type="SUPFAM" id="SSF48208">
    <property type="entry name" value="Six-hairpin glycosidases"/>
    <property type="match status" value="1"/>
</dbReference>
<evidence type="ECO:0000313" key="3">
    <source>
        <dbReference type="EMBL" id="ADV81172.1"/>
    </source>
</evidence>
<keyword evidence="3" id="KW-0378">Hydrolase</keyword>
<dbReference type="HOGENOM" id="CLU_010399_2_0_0"/>
<accession>E8V1H7</accession>
<dbReference type="AlphaFoldDB" id="E8V1H7"/>
<dbReference type="KEGG" id="tsa:AciPR4_0336"/>
<dbReference type="GO" id="GO:0005975">
    <property type="term" value="P:carbohydrate metabolic process"/>
    <property type="evidence" value="ECO:0007669"/>
    <property type="project" value="InterPro"/>
</dbReference>
<protein>
    <submittedName>
        <fullName evidence="3">Glycoside hydrolase 15-related protein</fullName>
    </submittedName>
</protein>
<dbReference type="InterPro" id="IPR008928">
    <property type="entry name" value="6-hairpin_glycosidase_sf"/>
</dbReference>
<dbReference type="InterPro" id="IPR012341">
    <property type="entry name" value="6hp_glycosidase-like_sf"/>
</dbReference>
<keyword evidence="4" id="KW-1185">Reference proteome</keyword>
<reference evidence="3 4" key="1">
    <citation type="journal article" date="2012" name="Stand. Genomic Sci.">
        <title>Complete genome sequence of Terriglobus saanensis type strain SP1PR4(T), an Acidobacteria from tundra soil.</title>
        <authorList>
            <person name="Rawat S.R."/>
            <person name="Mannisto M.K."/>
            <person name="Starovoytov V."/>
            <person name="Goodwin L."/>
            <person name="Nolan M."/>
            <person name="Hauser L."/>
            <person name="Land M."/>
            <person name="Davenport K.W."/>
            <person name="Woyke T."/>
            <person name="Haggblom M.M."/>
        </authorList>
    </citation>
    <scope>NUCLEOTIDE SEQUENCE</scope>
    <source>
        <strain evidence="4">ATCC BAA-1853 / DSM 23119 / SP1PR4</strain>
    </source>
</reference>
<dbReference type="PANTHER" id="PTHR31616">
    <property type="entry name" value="TREHALASE"/>
    <property type="match status" value="1"/>
</dbReference>
<dbReference type="Gene3D" id="1.50.10.10">
    <property type="match status" value="1"/>
</dbReference>
<dbReference type="EMBL" id="CP002467">
    <property type="protein sequence ID" value="ADV81172.1"/>
    <property type="molecule type" value="Genomic_DNA"/>
</dbReference>
<dbReference type="Pfam" id="PF19291">
    <property type="entry name" value="TREH_N"/>
    <property type="match status" value="1"/>
</dbReference>
<dbReference type="InterPro" id="IPR045582">
    <property type="entry name" value="Trehalase-like_N"/>
</dbReference>